<reference evidence="2 3" key="1">
    <citation type="submission" date="2023-01" db="EMBL/GenBank/DDBJ databases">
        <title>Analysis of 21 Apiospora genomes using comparative genomics revels a genus with tremendous synthesis potential of carbohydrate active enzymes and secondary metabolites.</title>
        <authorList>
            <person name="Sorensen T."/>
        </authorList>
    </citation>
    <scope>NUCLEOTIDE SEQUENCE [LARGE SCALE GENOMIC DNA]</scope>
    <source>
        <strain evidence="2 3">CBS 20057</strain>
    </source>
</reference>
<feature type="compositionally biased region" description="Low complexity" evidence="1">
    <location>
        <begin position="232"/>
        <end position="244"/>
    </location>
</feature>
<sequence>MGYAPSVVSSKSRRSSTRSASTRSASTASSAVSKVFSHRSDKSCRTTSSSPPPSTASLPSVYFAHAVPNPPHNPQFILPCEFARLGLCNETFGPYETGIWEDHIVVDHFESKPPPHCICWFCDKEFASNDHHGDRGINFALRLEHIREHFLQDGLTAQQMRPDYFLLEHLHLHKLLPKELYQRECKRNEGPRASGIVRHDYIPPERLRAKELESRVVHDNDKEERRRRRGQRQQPTGRRPGPRH</sequence>
<evidence type="ECO:0000313" key="2">
    <source>
        <dbReference type="EMBL" id="KAK8006395.1"/>
    </source>
</evidence>
<dbReference type="Proteomes" id="UP001396898">
    <property type="component" value="Unassembled WGS sequence"/>
</dbReference>
<comment type="caution">
    <text evidence="2">The sequence shown here is derived from an EMBL/GenBank/DDBJ whole genome shotgun (WGS) entry which is preliminary data.</text>
</comment>
<proteinExistence type="predicted"/>
<accession>A0ABR1RAJ8</accession>
<feature type="region of interest" description="Disordered" evidence="1">
    <location>
        <begin position="209"/>
        <end position="244"/>
    </location>
</feature>
<dbReference type="EMBL" id="JAQQWI010000017">
    <property type="protein sequence ID" value="KAK8006395.1"/>
    <property type="molecule type" value="Genomic_DNA"/>
</dbReference>
<evidence type="ECO:0000256" key="1">
    <source>
        <dbReference type="SAM" id="MobiDB-lite"/>
    </source>
</evidence>
<keyword evidence="3" id="KW-1185">Reference proteome</keyword>
<feature type="compositionally biased region" description="Low complexity" evidence="1">
    <location>
        <begin position="17"/>
        <end position="35"/>
    </location>
</feature>
<gene>
    <name evidence="2" type="ORF">PG991_012692</name>
</gene>
<evidence type="ECO:0000313" key="3">
    <source>
        <dbReference type="Proteomes" id="UP001396898"/>
    </source>
</evidence>
<name>A0ABR1RAJ8_9PEZI</name>
<feature type="compositionally biased region" description="Low complexity" evidence="1">
    <location>
        <begin position="1"/>
        <end position="10"/>
    </location>
</feature>
<protein>
    <recommendedName>
        <fullName evidence="4">C2H2-type domain-containing protein</fullName>
    </recommendedName>
</protein>
<feature type="region of interest" description="Disordered" evidence="1">
    <location>
        <begin position="1"/>
        <end position="55"/>
    </location>
</feature>
<feature type="compositionally biased region" description="Basic and acidic residues" evidence="1">
    <location>
        <begin position="209"/>
        <end position="224"/>
    </location>
</feature>
<evidence type="ECO:0008006" key="4">
    <source>
        <dbReference type="Google" id="ProtNLM"/>
    </source>
</evidence>
<organism evidence="2 3">
    <name type="scientific">Apiospora marii</name>
    <dbReference type="NCBI Taxonomy" id="335849"/>
    <lineage>
        <taxon>Eukaryota</taxon>
        <taxon>Fungi</taxon>
        <taxon>Dikarya</taxon>
        <taxon>Ascomycota</taxon>
        <taxon>Pezizomycotina</taxon>
        <taxon>Sordariomycetes</taxon>
        <taxon>Xylariomycetidae</taxon>
        <taxon>Amphisphaeriales</taxon>
        <taxon>Apiosporaceae</taxon>
        <taxon>Apiospora</taxon>
    </lineage>
</organism>